<dbReference type="GO" id="GO:0070034">
    <property type="term" value="F:telomerase RNA binding"/>
    <property type="evidence" value="ECO:0007669"/>
    <property type="project" value="TreeGrafter"/>
</dbReference>
<feature type="domain" description="DNA/RNA-binding" evidence="2">
    <location>
        <begin position="370"/>
        <end position="459"/>
    </location>
</feature>
<feature type="region of interest" description="Disordered" evidence="1">
    <location>
        <begin position="94"/>
        <end position="147"/>
    </location>
</feature>
<evidence type="ECO:0000259" key="2">
    <source>
        <dbReference type="Pfam" id="PF10373"/>
    </source>
</evidence>
<dbReference type="SUPFAM" id="SSF48452">
    <property type="entry name" value="TPR-like"/>
    <property type="match status" value="1"/>
</dbReference>
<dbReference type="FunFam" id="1.25.40.10:FF:000202">
    <property type="entry name" value="Unplaced genomic scaffold supercont1.7, whole genome shotgun sequence"/>
    <property type="match status" value="1"/>
</dbReference>
<dbReference type="Gene3D" id="1.25.40.10">
    <property type="entry name" value="Tetratricopeptide repeat domain"/>
    <property type="match status" value="1"/>
</dbReference>
<evidence type="ECO:0000256" key="1">
    <source>
        <dbReference type="SAM" id="MobiDB-lite"/>
    </source>
</evidence>
<dbReference type="PANTHER" id="PTHR15696">
    <property type="entry name" value="SMG-7 SUPPRESSOR WITH MORPHOLOGICAL EFFECT ON GENITALIA PROTEIN 7"/>
    <property type="match status" value="1"/>
</dbReference>
<accession>A0A9P4S627</accession>
<dbReference type="Proteomes" id="UP000799429">
    <property type="component" value="Unassembled WGS sequence"/>
</dbReference>
<dbReference type="InterPro" id="IPR045153">
    <property type="entry name" value="Est1/Ebs1-like"/>
</dbReference>
<evidence type="ECO:0000313" key="3">
    <source>
        <dbReference type="EMBL" id="KAF2836784.1"/>
    </source>
</evidence>
<name>A0A9P4S627_9PEZI</name>
<evidence type="ECO:0000313" key="4">
    <source>
        <dbReference type="Proteomes" id="UP000799429"/>
    </source>
</evidence>
<feature type="compositionally biased region" description="Basic and acidic residues" evidence="1">
    <location>
        <begin position="113"/>
        <end position="125"/>
    </location>
</feature>
<dbReference type="EMBL" id="MU006102">
    <property type="protein sequence ID" value="KAF2836784.1"/>
    <property type="molecule type" value="Genomic_DNA"/>
</dbReference>
<sequence length="718" mass="82472">MNRYIEALQNQPRNPRQLACPRCDDAPQRFTDDDLWNHVIAEHDPQLDSKDTDKKRHVLDEAHLKTKQLDATHVGGVPSELSLQVAPGSETLRIKDLSLSEPQFSSSGKRRARSDIEEQSAERSHGSRRTKSSPRQTRPLGHQMYSPGLAPGSVTFPGQHVQNTTFPFSSTARYGSRDGLRVLLDTKYPGLILQPESTPISAKQLDVEVTLILAGLVMVEQKCKKVYHDYQKQKQNQKEETKLGDDKLQALIALFKTLLHEHHDFLLASQHPSASNELKCKAETEEMPRRMWKNGIEPFLAMLQDKLPERREHMLTFLYSAYQMMALLYETVPIFEDIWIENLGDLCRYRMSIEKQGSHDREIWIEVARFWYTKAARKNPHVGRLYHHLSILARANALQQLYLYSRSLTSAQPYSKARGSIAMLFDQVVAEPSSDISLTWEAHYFRAHIAIFSRGSLETFKSNVSEYLRQLDPHIGRVTAKWKEQGIYVAIANIASVFDYGSAESDLWKAYRSYDDNFHPQKHGKEHTQSRITSKRSSYNNVRLATHLLLPTLSLNLRRIGDNNVLTHLYLIFSFLLSLFSVQSVDSTRTYVGTYILEEVPWEEVAFFLTTLFKIGKVDDRFERQDFLQLEKGSGEEHLLPEDHHARGQLWYQWSLPQDFFGDSAKDGDSRSLELPSTVKTRIERVLHRGVQLAMVCFKCLVSRILYLTHLGGSMDAI</sequence>
<dbReference type="AlphaFoldDB" id="A0A9P4S627"/>
<dbReference type="GO" id="GO:0000184">
    <property type="term" value="P:nuclear-transcribed mRNA catabolic process, nonsense-mediated decay"/>
    <property type="evidence" value="ECO:0007669"/>
    <property type="project" value="TreeGrafter"/>
</dbReference>
<proteinExistence type="predicted"/>
<dbReference type="OrthoDB" id="2017974at2759"/>
<keyword evidence="4" id="KW-1185">Reference proteome</keyword>
<dbReference type="GO" id="GO:0042162">
    <property type="term" value="F:telomeric DNA binding"/>
    <property type="evidence" value="ECO:0007669"/>
    <property type="project" value="TreeGrafter"/>
</dbReference>
<protein>
    <recommendedName>
        <fullName evidence="2">DNA/RNA-binding domain-containing protein</fullName>
    </recommendedName>
</protein>
<gene>
    <name evidence="3" type="ORF">M501DRAFT_979324</name>
</gene>
<dbReference type="Pfam" id="PF10373">
    <property type="entry name" value="EST1_DNA_bind"/>
    <property type="match status" value="1"/>
</dbReference>
<dbReference type="PANTHER" id="PTHR15696:SF0">
    <property type="entry name" value="TELOMERASE-BINDING PROTEIN EST1A"/>
    <property type="match status" value="1"/>
</dbReference>
<organism evidence="3 4">
    <name type="scientific">Patellaria atrata CBS 101060</name>
    <dbReference type="NCBI Taxonomy" id="1346257"/>
    <lineage>
        <taxon>Eukaryota</taxon>
        <taxon>Fungi</taxon>
        <taxon>Dikarya</taxon>
        <taxon>Ascomycota</taxon>
        <taxon>Pezizomycotina</taxon>
        <taxon>Dothideomycetes</taxon>
        <taxon>Dothideomycetes incertae sedis</taxon>
        <taxon>Patellariales</taxon>
        <taxon>Patellariaceae</taxon>
        <taxon>Patellaria</taxon>
    </lineage>
</organism>
<dbReference type="GO" id="GO:0005697">
    <property type="term" value="C:telomerase holoenzyme complex"/>
    <property type="evidence" value="ECO:0007669"/>
    <property type="project" value="TreeGrafter"/>
</dbReference>
<comment type="caution">
    <text evidence="3">The sequence shown here is derived from an EMBL/GenBank/DDBJ whole genome shotgun (WGS) entry which is preliminary data.</text>
</comment>
<dbReference type="InterPro" id="IPR011990">
    <property type="entry name" value="TPR-like_helical_dom_sf"/>
</dbReference>
<reference evidence="3" key="1">
    <citation type="journal article" date="2020" name="Stud. Mycol.">
        <title>101 Dothideomycetes genomes: a test case for predicting lifestyles and emergence of pathogens.</title>
        <authorList>
            <person name="Haridas S."/>
            <person name="Albert R."/>
            <person name="Binder M."/>
            <person name="Bloem J."/>
            <person name="Labutti K."/>
            <person name="Salamov A."/>
            <person name="Andreopoulos B."/>
            <person name="Baker S."/>
            <person name="Barry K."/>
            <person name="Bills G."/>
            <person name="Bluhm B."/>
            <person name="Cannon C."/>
            <person name="Castanera R."/>
            <person name="Culley D."/>
            <person name="Daum C."/>
            <person name="Ezra D."/>
            <person name="Gonzalez J."/>
            <person name="Henrissat B."/>
            <person name="Kuo A."/>
            <person name="Liang C."/>
            <person name="Lipzen A."/>
            <person name="Lutzoni F."/>
            <person name="Magnuson J."/>
            <person name="Mondo S."/>
            <person name="Nolan M."/>
            <person name="Ohm R."/>
            <person name="Pangilinan J."/>
            <person name="Park H.-J."/>
            <person name="Ramirez L."/>
            <person name="Alfaro M."/>
            <person name="Sun H."/>
            <person name="Tritt A."/>
            <person name="Yoshinaga Y."/>
            <person name="Zwiers L.-H."/>
            <person name="Turgeon B."/>
            <person name="Goodwin S."/>
            <person name="Spatafora J."/>
            <person name="Crous P."/>
            <person name="Grigoriev I."/>
        </authorList>
    </citation>
    <scope>NUCLEOTIDE SEQUENCE</scope>
    <source>
        <strain evidence="3">CBS 101060</strain>
    </source>
</reference>
<dbReference type="InterPro" id="IPR018834">
    <property type="entry name" value="DNA/RNA-bd_Est1-type"/>
</dbReference>